<proteinExistence type="predicted"/>
<dbReference type="RefSeq" id="WP_093720721.1">
    <property type="nucleotide sequence ID" value="NZ_JASJUS010000038.1"/>
</dbReference>
<dbReference type="InterPro" id="IPR001466">
    <property type="entry name" value="Beta-lactam-related"/>
</dbReference>
<dbReference type="InterPro" id="IPR012338">
    <property type="entry name" value="Beta-lactam/transpept-like"/>
</dbReference>
<dbReference type="SUPFAM" id="SSF56601">
    <property type="entry name" value="beta-lactamase/transpeptidase-like"/>
    <property type="match status" value="1"/>
</dbReference>
<evidence type="ECO:0000259" key="1">
    <source>
        <dbReference type="Pfam" id="PF00144"/>
    </source>
</evidence>
<evidence type="ECO:0000313" key="2">
    <source>
        <dbReference type="EMBL" id="MDL2080871.1"/>
    </source>
</evidence>
<reference evidence="2 3" key="1">
    <citation type="submission" date="2023-05" db="EMBL/GenBank/DDBJ databases">
        <title>Streptomyces fuscus sp. nov., a brown-black pigment producing actinomyces isolated from dry sand of Sea duck farm.</title>
        <authorList>
            <person name="Xie J."/>
            <person name="Shen N."/>
        </authorList>
    </citation>
    <scope>NUCLEOTIDE SEQUENCE [LARGE SCALE GENOMIC DNA]</scope>
    <source>
        <strain evidence="2 3">GXMU-J15</strain>
    </source>
</reference>
<accession>A0ABT7J7L8</accession>
<dbReference type="GO" id="GO:0016787">
    <property type="term" value="F:hydrolase activity"/>
    <property type="evidence" value="ECO:0007669"/>
    <property type="project" value="UniProtKB-KW"/>
</dbReference>
<name>A0ABT7J7L8_9ACTN</name>
<dbReference type="EC" id="3.-.-.-" evidence="2"/>
<dbReference type="Gene3D" id="3.40.710.10">
    <property type="entry name" value="DD-peptidase/beta-lactamase superfamily"/>
    <property type="match status" value="1"/>
</dbReference>
<comment type="caution">
    <text evidence="2">The sequence shown here is derived from an EMBL/GenBank/DDBJ whole genome shotgun (WGS) entry which is preliminary data.</text>
</comment>
<dbReference type="EMBL" id="JASJUS010000038">
    <property type="protein sequence ID" value="MDL2080871.1"/>
    <property type="molecule type" value="Genomic_DNA"/>
</dbReference>
<evidence type="ECO:0000313" key="3">
    <source>
        <dbReference type="Proteomes" id="UP001241926"/>
    </source>
</evidence>
<dbReference type="Pfam" id="PF00144">
    <property type="entry name" value="Beta-lactamase"/>
    <property type="match status" value="1"/>
</dbReference>
<keyword evidence="3" id="KW-1185">Reference proteome</keyword>
<protein>
    <submittedName>
        <fullName evidence="2">Serine hydrolase</fullName>
        <ecNumber evidence="2">3.-.-.-</ecNumber>
    </submittedName>
</protein>
<feature type="domain" description="Beta-lactamase-related" evidence="1">
    <location>
        <begin position="38"/>
        <end position="304"/>
    </location>
</feature>
<keyword evidence="2" id="KW-0378">Hydrolase</keyword>
<dbReference type="InterPro" id="IPR050789">
    <property type="entry name" value="Diverse_Enzym_Activities"/>
</dbReference>
<dbReference type="PANTHER" id="PTHR43283">
    <property type="entry name" value="BETA-LACTAMASE-RELATED"/>
    <property type="match status" value="1"/>
</dbReference>
<sequence>MTTRALLTSTPAAQGVDSSRVHAFLDALESDPDIEPHSLMILRHDHLVAAGWWAPCAPDRPQLLYSLSKSFTSTAAGFAVAEGLMSLDDPVISYFPEYDAEVTDPRTRAMLVRHVASMASGHEDETLDRARAIDPDDLVHGFLLLPPDRDPGTVFAYNQPATFTLAAIVQRVTGRTLTDYLRPRLFDPIGIGEVAWLRDRAGRELGFSGLHATTDAIARLGQLYLRGGTWDGRQVLPRSWVAEASRVHTPNADGPMAGADWRQGYGLQFWKSRHGYRGDGAYGQYCLVLPEQDAVIALTSATVEMQRVLDLVWTHLLPACGPDPLTGRERADAALAERLAALALPPAPGKHAPEPWTAVSFGSDWVSAEVDTAPDGYRLTLVEDGHRIDLRLVPGEWTVTEEPVPTAVSGGWSDADTLEAEVLFLETPHRLAVTCSLPDRTCTARWRTVPLHPRPLRRTGAPRRSL</sequence>
<dbReference type="PANTHER" id="PTHR43283:SF7">
    <property type="entry name" value="BETA-LACTAMASE-RELATED DOMAIN-CONTAINING PROTEIN"/>
    <property type="match status" value="1"/>
</dbReference>
<gene>
    <name evidence="2" type="ORF">QNN03_30950</name>
</gene>
<organism evidence="2 3">
    <name type="scientific">Streptomyces fuscus</name>
    <dbReference type="NCBI Taxonomy" id="3048495"/>
    <lineage>
        <taxon>Bacteria</taxon>
        <taxon>Bacillati</taxon>
        <taxon>Actinomycetota</taxon>
        <taxon>Actinomycetes</taxon>
        <taxon>Kitasatosporales</taxon>
        <taxon>Streptomycetaceae</taxon>
        <taxon>Streptomyces</taxon>
    </lineage>
</organism>
<dbReference type="Proteomes" id="UP001241926">
    <property type="component" value="Unassembled WGS sequence"/>
</dbReference>